<keyword evidence="2" id="KW-0812">Transmembrane</keyword>
<evidence type="ECO:0000256" key="2">
    <source>
        <dbReference type="SAM" id="Phobius"/>
    </source>
</evidence>
<proteinExistence type="predicted"/>
<keyword evidence="2" id="KW-1133">Transmembrane helix</keyword>
<evidence type="ECO:0000256" key="1">
    <source>
        <dbReference type="SAM" id="MobiDB-lite"/>
    </source>
</evidence>
<gene>
    <name evidence="3" type="ORF">OB955_06785</name>
</gene>
<evidence type="ECO:0000313" key="4">
    <source>
        <dbReference type="Proteomes" id="UP001320972"/>
    </source>
</evidence>
<protein>
    <submittedName>
        <fullName evidence="3">Uncharacterized protein</fullName>
    </submittedName>
</protein>
<sequence length="241" mass="25649">MATARRSKSGTLLVAVGLLALLGTVSMLLASQVFPERVLETLVETTESIDAERAATAIAIVLTLCALVYVRGGSSTADDSDLEPLVETDPEEAARPVTVVGAAFDMHLAESLEAVERGDRSVSQTGLETTLEDAVVEALQLHRDRSRERALSLLESGEWTDDGVAAAFLADDLDFPLRFRVLEWLRPELAAERAIERSVAELSAILEREEVSSVGTSAGAGVEPADDEIESGTTATRGGNR</sequence>
<dbReference type="InterPro" id="IPR055693">
    <property type="entry name" value="DUF7269"/>
</dbReference>
<dbReference type="EMBL" id="JAOPKB010000002">
    <property type="protein sequence ID" value="MCU4972442.1"/>
    <property type="molecule type" value="Genomic_DNA"/>
</dbReference>
<feature type="region of interest" description="Disordered" evidence="1">
    <location>
        <begin position="212"/>
        <end position="241"/>
    </location>
</feature>
<reference evidence="3 4" key="1">
    <citation type="submission" date="2022-09" db="EMBL/GenBank/DDBJ databases">
        <title>Enrichment on poylsaccharides allowed isolation of novel metabolic and taxonomic groups of Haloarchaea.</title>
        <authorList>
            <person name="Sorokin D.Y."/>
            <person name="Elcheninov A.G."/>
            <person name="Khizhniak T.V."/>
            <person name="Kolganova T.V."/>
            <person name="Kublanov I.V."/>
        </authorList>
    </citation>
    <scope>NUCLEOTIDE SEQUENCE [LARGE SCALE GENOMIC DNA]</scope>
    <source>
        <strain evidence="3 4">AArc-m2/3/4</strain>
    </source>
</reference>
<evidence type="ECO:0000313" key="3">
    <source>
        <dbReference type="EMBL" id="MCU4972442.1"/>
    </source>
</evidence>
<dbReference type="Pfam" id="PF23933">
    <property type="entry name" value="DUF7269"/>
    <property type="match status" value="1"/>
</dbReference>
<keyword evidence="2" id="KW-0472">Membrane</keyword>
<feature type="compositionally biased region" description="Polar residues" evidence="1">
    <location>
        <begin position="231"/>
        <end position="241"/>
    </location>
</feature>
<name>A0ABT2QBY3_9EURY</name>
<accession>A0ABT2QBY3</accession>
<feature type="transmembrane region" description="Helical" evidence="2">
    <location>
        <begin position="54"/>
        <end position="70"/>
    </location>
</feature>
<keyword evidence="4" id="KW-1185">Reference proteome</keyword>
<organism evidence="3 4">
    <name type="scientific">Natronoglomus mannanivorans</name>
    <dbReference type="NCBI Taxonomy" id="2979990"/>
    <lineage>
        <taxon>Archaea</taxon>
        <taxon>Methanobacteriati</taxon>
        <taxon>Methanobacteriota</taxon>
        <taxon>Stenosarchaea group</taxon>
        <taxon>Halobacteria</taxon>
        <taxon>Halobacteriales</taxon>
        <taxon>Natrialbaceae</taxon>
        <taxon>Natronoglomus</taxon>
    </lineage>
</organism>
<dbReference type="Proteomes" id="UP001320972">
    <property type="component" value="Unassembled WGS sequence"/>
</dbReference>
<comment type="caution">
    <text evidence="3">The sequence shown here is derived from an EMBL/GenBank/DDBJ whole genome shotgun (WGS) entry which is preliminary data.</text>
</comment>
<dbReference type="RefSeq" id="WP_338007355.1">
    <property type="nucleotide sequence ID" value="NZ_JAOPKB010000002.1"/>
</dbReference>